<evidence type="ECO:0000313" key="2">
    <source>
        <dbReference type="RefSeq" id="XP_060542697.1"/>
    </source>
</evidence>
<sequence>MDPAFYKLAHLRFCTSSLVTSGTEQHGGLCPPFIPVGGDSGTPPGAAVTTLGYCPHPSSTWESLLAEERMREVHFSSAVAKEGPVRRGSAVEASIGRVGLGFGLGGPGVLRKASSSSCFSGMKILAALRLRRWLSAGRQVGSCRRLAPPTAAGRRVSAFPLLGRRGSAHHHWLHLELNNMEDCAHLLYLWAGIQSHKEQLPGAHVGDLPSSPYPEMFQGIRKYDFSNRVVNAWNALPDTSFIPKPQKF</sequence>
<keyword evidence="1" id="KW-1185">Reference proteome</keyword>
<organism evidence="1 2">
    <name type="scientific">Pantherophis guttatus</name>
    <name type="common">Corn snake</name>
    <name type="synonym">Elaphe guttata</name>
    <dbReference type="NCBI Taxonomy" id="94885"/>
    <lineage>
        <taxon>Eukaryota</taxon>
        <taxon>Metazoa</taxon>
        <taxon>Chordata</taxon>
        <taxon>Craniata</taxon>
        <taxon>Vertebrata</taxon>
        <taxon>Euteleostomi</taxon>
        <taxon>Lepidosauria</taxon>
        <taxon>Squamata</taxon>
        <taxon>Bifurcata</taxon>
        <taxon>Unidentata</taxon>
        <taxon>Episquamata</taxon>
        <taxon>Toxicofera</taxon>
        <taxon>Serpentes</taxon>
        <taxon>Colubroidea</taxon>
        <taxon>Colubridae</taxon>
        <taxon>Colubrinae</taxon>
        <taxon>Pantherophis</taxon>
    </lineage>
</organism>
<evidence type="ECO:0000313" key="1">
    <source>
        <dbReference type="Proteomes" id="UP001652622"/>
    </source>
</evidence>
<name>A0ABM3Z2V1_PANGU</name>
<gene>
    <name evidence="2" type="primary">LOC132710480</name>
</gene>
<dbReference type="Proteomes" id="UP001652622">
    <property type="component" value="Unplaced"/>
</dbReference>
<reference evidence="2" key="1">
    <citation type="submission" date="2025-08" db="UniProtKB">
        <authorList>
            <consortium name="RefSeq"/>
        </authorList>
    </citation>
    <scope>IDENTIFICATION</scope>
    <source>
        <tissue evidence="2">Blood</tissue>
    </source>
</reference>
<proteinExistence type="predicted"/>
<accession>A0ABM3Z2V1</accession>
<dbReference type="RefSeq" id="XP_060542697.1">
    <property type="nucleotide sequence ID" value="XM_060686714.1"/>
</dbReference>
<protein>
    <submittedName>
        <fullName evidence="2">Uncharacterized protein LOC132710480</fullName>
    </submittedName>
</protein>
<dbReference type="GeneID" id="132710480"/>